<keyword evidence="1" id="KW-0472">Membrane</keyword>
<dbReference type="RefSeq" id="WP_089373649.1">
    <property type="nucleotide sequence ID" value="NZ_BMEP01000010.1"/>
</dbReference>
<protein>
    <submittedName>
        <fullName evidence="2">Uncharacterized membrane protein</fullName>
    </submittedName>
</protein>
<evidence type="ECO:0000256" key="1">
    <source>
        <dbReference type="SAM" id="Phobius"/>
    </source>
</evidence>
<accession>A0A239D882</accession>
<dbReference type="OrthoDB" id="327939at2"/>
<name>A0A239D882_9FLAO</name>
<reference evidence="2 3" key="1">
    <citation type="submission" date="2017-06" db="EMBL/GenBank/DDBJ databases">
        <authorList>
            <person name="Kim H.J."/>
            <person name="Triplett B.A."/>
        </authorList>
    </citation>
    <scope>NUCLEOTIDE SEQUENCE [LARGE SCALE GENOMIC DNA]</scope>
    <source>
        <strain evidence="2 3">DSM 25597</strain>
    </source>
</reference>
<feature type="transmembrane region" description="Helical" evidence="1">
    <location>
        <begin position="98"/>
        <end position="116"/>
    </location>
</feature>
<dbReference type="PANTHER" id="PTHR36974">
    <property type="entry name" value="MEMBRANE PROTEIN-RELATED"/>
    <property type="match status" value="1"/>
</dbReference>
<feature type="transmembrane region" description="Helical" evidence="1">
    <location>
        <begin position="35"/>
        <end position="57"/>
    </location>
</feature>
<evidence type="ECO:0000313" key="2">
    <source>
        <dbReference type="EMBL" id="SNS28084.1"/>
    </source>
</evidence>
<gene>
    <name evidence="2" type="ORF">SAMN06265376_11023</name>
</gene>
<dbReference type="PANTHER" id="PTHR36974:SF1">
    <property type="entry name" value="DOXX FAMILY MEMBRANE PROTEIN"/>
    <property type="match status" value="1"/>
</dbReference>
<keyword evidence="1" id="KW-0812">Transmembrane</keyword>
<dbReference type="Proteomes" id="UP000198379">
    <property type="component" value="Unassembled WGS sequence"/>
</dbReference>
<dbReference type="AlphaFoldDB" id="A0A239D882"/>
<feature type="transmembrane region" description="Helical" evidence="1">
    <location>
        <begin position="6"/>
        <end position="23"/>
    </location>
</feature>
<organism evidence="2 3">
    <name type="scientific">Dokdonia pacifica</name>
    <dbReference type="NCBI Taxonomy" id="1627892"/>
    <lineage>
        <taxon>Bacteria</taxon>
        <taxon>Pseudomonadati</taxon>
        <taxon>Bacteroidota</taxon>
        <taxon>Flavobacteriia</taxon>
        <taxon>Flavobacteriales</taxon>
        <taxon>Flavobacteriaceae</taxon>
        <taxon>Dokdonia</taxon>
    </lineage>
</organism>
<keyword evidence="1" id="KW-1133">Transmembrane helix</keyword>
<feature type="transmembrane region" description="Helical" evidence="1">
    <location>
        <begin position="63"/>
        <end position="86"/>
    </location>
</feature>
<proteinExistence type="predicted"/>
<evidence type="ECO:0000313" key="3">
    <source>
        <dbReference type="Proteomes" id="UP000198379"/>
    </source>
</evidence>
<sequence length="117" mass="14078">MMTPWHLYIMAAMYIFIGLMHFIKPKAFLSIIPRYIPAGLKMVYISGFVEIGLGIALCFKETRFYAICGIIIMLFIFLLVHWHMIADEKFHKKFPKPVLWFRFFLQFGLMYWAYFYL</sequence>
<keyword evidence="3" id="KW-1185">Reference proteome</keyword>
<dbReference type="EMBL" id="FZNY01000010">
    <property type="protein sequence ID" value="SNS28084.1"/>
    <property type="molecule type" value="Genomic_DNA"/>
</dbReference>